<dbReference type="EMBL" id="KK784875">
    <property type="protein sequence ID" value="KDO82854.1"/>
    <property type="molecule type" value="Genomic_DNA"/>
</dbReference>
<dbReference type="Gene3D" id="3.30.200.20">
    <property type="entry name" value="Phosphorylase Kinase, domain 1"/>
    <property type="match status" value="1"/>
</dbReference>
<dbReference type="SMART" id="SM00220">
    <property type="entry name" value="S_TKc"/>
    <property type="match status" value="1"/>
</dbReference>
<dbReference type="Gene3D" id="1.10.510.10">
    <property type="entry name" value="Transferase(Phosphotransferase) domain 1"/>
    <property type="match status" value="1"/>
</dbReference>
<comment type="similarity">
    <text evidence="7">Belongs to the protein kinase superfamily.</text>
</comment>
<keyword evidence="5 6" id="KW-0067">ATP-binding</keyword>
<feature type="region of interest" description="Disordered" evidence="8">
    <location>
        <begin position="1"/>
        <end position="62"/>
    </location>
</feature>
<keyword evidence="1 7" id="KW-0723">Serine/threonine-protein kinase</keyword>
<evidence type="ECO:0000256" key="8">
    <source>
        <dbReference type="SAM" id="MobiDB-lite"/>
    </source>
</evidence>
<keyword evidence="4" id="KW-0418">Kinase</keyword>
<protein>
    <recommendedName>
        <fullName evidence="9">Protein kinase domain-containing protein</fullName>
    </recommendedName>
</protein>
<dbReference type="InterPro" id="IPR000719">
    <property type="entry name" value="Prot_kinase_dom"/>
</dbReference>
<keyword evidence="3 6" id="KW-0547">Nucleotide-binding</keyword>
<dbReference type="PROSITE" id="PS50011">
    <property type="entry name" value="PROTEIN_KINASE_DOM"/>
    <property type="match status" value="1"/>
</dbReference>
<sequence>MGNCLRKNPQDPNRQLDIARPPAAGVTRIPRQNRTSTVEEKRTPSDSSKAVQENRRKHRRRDYRLREWKTSVFSSSQKEKHSKKYRERTMPESLPVAARDLPAVSFHRDEVFHAYKLKYFCHGLLEAATRKFSEKNLIGQGGFGDVYIGYINSCAMTAARRKNADFAVAVKRLRRKGSQGQDEWENELRFLSRLNHPNVVKLMGYCCDDQHRLLVYEYVTRGSLEDHLLNEDDTELNWERRIKIALGAARGLEHLHTYWRPVIHRDVKASNVLLDDDFNAKISDFGLAKFGPLGDKSHISTRVLGTRGYFAPEYIATGHLTLKTDVYSFGVVLLEILSGKTAAMRRTNGLAGNWAKPYLSNKLALHQIIDEKLGRNIQMEEAQEFAEIILRCLNSDPKNRPTMSEVVAALEQLQLNMGSCYQTSLRTSTHTTRTRSFEQRPLKQRMSNLVI</sequence>
<gene>
    <name evidence="10" type="ORF">CISIN_1g013028mg</name>
</gene>
<feature type="domain" description="Protein kinase" evidence="9">
    <location>
        <begin position="132"/>
        <end position="413"/>
    </location>
</feature>
<dbReference type="PANTHER" id="PTHR47989">
    <property type="entry name" value="OS01G0750732 PROTEIN"/>
    <property type="match status" value="1"/>
</dbReference>
<dbReference type="FunFam" id="1.10.510.10:FF:000095">
    <property type="entry name" value="protein STRUBBELIG-RECEPTOR FAMILY 8"/>
    <property type="match status" value="1"/>
</dbReference>
<organism evidence="10 11">
    <name type="scientific">Citrus sinensis</name>
    <name type="common">Sweet orange</name>
    <name type="synonym">Citrus aurantium var. sinensis</name>
    <dbReference type="NCBI Taxonomy" id="2711"/>
    <lineage>
        <taxon>Eukaryota</taxon>
        <taxon>Viridiplantae</taxon>
        <taxon>Streptophyta</taxon>
        <taxon>Embryophyta</taxon>
        <taxon>Tracheophyta</taxon>
        <taxon>Spermatophyta</taxon>
        <taxon>Magnoliopsida</taxon>
        <taxon>eudicotyledons</taxon>
        <taxon>Gunneridae</taxon>
        <taxon>Pentapetalae</taxon>
        <taxon>rosids</taxon>
        <taxon>malvids</taxon>
        <taxon>Sapindales</taxon>
        <taxon>Rutaceae</taxon>
        <taxon>Aurantioideae</taxon>
        <taxon>Citrus</taxon>
    </lineage>
</organism>
<evidence type="ECO:0000256" key="3">
    <source>
        <dbReference type="ARBA" id="ARBA00022741"/>
    </source>
</evidence>
<evidence type="ECO:0000256" key="7">
    <source>
        <dbReference type="RuleBase" id="RU000304"/>
    </source>
</evidence>
<evidence type="ECO:0000259" key="9">
    <source>
        <dbReference type="PROSITE" id="PS50011"/>
    </source>
</evidence>
<keyword evidence="2" id="KW-0808">Transferase</keyword>
<evidence type="ECO:0000256" key="4">
    <source>
        <dbReference type="ARBA" id="ARBA00022777"/>
    </source>
</evidence>
<evidence type="ECO:0000313" key="10">
    <source>
        <dbReference type="EMBL" id="KDO82854.1"/>
    </source>
</evidence>
<reference evidence="10 11" key="1">
    <citation type="submission" date="2014-04" db="EMBL/GenBank/DDBJ databases">
        <authorList>
            <consortium name="International Citrus Genome Consortium"/>
            <person name="Gmitter F."/>
            <person name="Chen C."/>
            <person name="Farmerie W."/>
            <person name="Harkins T."/>
            <person name="Desany B."/>
            <person name="Mohiuddin M."/>
            <person name="Kodira C."/>
            <person name="Borodovsky M."/>
            <person name="Lomsadze A."/>
            <person name="Burns P."/>
            <person name="Jenkins J."/>
            <person name="Prochnik S."/>
            <person name="Shu S."/>
            <person name="Chapman J."/>
            <person name="Pitluck S."/>
            <person name="Schmutz J."/>
            <person name="Rokhsar D."/>
        </authorList>
    </citation>
    <scope>NUCLEOTIDE SEQUENCE</scope>
</reference>
<keyword evidence="11" id="KW-1185">Reference proteome</keyword>
<dbReference type="SMR" id="A0A067GTA4"/>
<dbReference type="GO" id="GO:0004674">
    <property type="term" value="F:protein serine/threonine kinase activity"/>
    <property type="evidence" value="ECO:0007669"/>
    <property type="project" value="UniProtKB-KW"/>
</dbReference>
<dbReference type="InterPro" id="IPR017441">
    <property type="entry name" value="Protein_kinase_ATP_BS"/>
</dbReference>
<proteinExistence type="inferred from homology"/>
<dbReference type="Pfam" id="PF07714">
    <property type="entry name" value="PK_Tyr_Ser-Thr"/>
    <property type="match status" value="1"/>
</dbReference>
<evidence type="ECO:0000256" key="1">
    <source>
        <dbReference type="ARBA" id="ARBA00022527"/>
    </source>
</evidence>
<dbReference type="OrthoDB" id="4062651at2759"/>
<dbReference type="CDD" id="cd14066">
    <property type="entry name" value="STKc_IRAK"/>
    <property type="match status" value="1"/>
</dbReference>
<dbReference type="InterPro" id="IPR001245">
    <property type="entry name" value="Ser-Thr/Tyr_kinase_cat_dom"/>
</dbReference>
<dbReference type="SUPFAM" id="SSF56112">
    <property type="entry name" value="Protein kinase-like (PK-like)"/>
    <property type="match status" value="1"/>
</dbReference>
<feature type="binding site" evidence="6">
    <location>
        <position position="171"/>
    </location>
    <ligand>
        <name>ATP</name>
        <dbReference type="ChEBI" id="CHEBI:30616"/>
    </ligand>
</feature>
<dbReference type="InterPro" id="IPR008271">
    <property type="entry name" value="Ser/Thr_kinase_AS"/>
</dbReference>
<dbReference type="KEGG" id="cit:102630673"/>
<dbReference type="PANTHER" id="PTHR47989:SF47">
    <property type="entry name" value="SERINE_THREONINE-PROTEIN KINASE PBL28-RELATED"/>
    <property type="match status" value="1"/>
</dbReference>
<dbReference type="InterPro" id="IPR011009">
    <property type="entry name" value="Kinase-like_dom_sf"/>
</dbReference>
<dbReference type="PROSITE" id="PS00108">
    <property type="entry name" value="PROTEIN_KINASE_ST"/>
    <property type="match status" value="1"/>
</dbReference>
<dbReference type="PROSITE" id="PS00107">
    <property type="entry name" value="PROTEIN_KINASE_ATP"/>
    <property type="match status" value="1"/>
</dbReference>
<evidence type="ECO:0000313" key="11">
    <source>
        <dbReference type="Proteomes" id="UP000027120"/>
    </source>
</evidence>
<accession>A0A067GTA4</accession>
<dbReference type="AlphaFoldDB" id="A0A067GTA4"/>
<dbReference type="Proteomes" id="UP000027120">
    <property type="component" value="Unassembled WGS sequence"/>
</dbReference>
<dbReference type="PaxDb" id="2711-XP_006483208.1"/>
<name>A0A067GTA4_CITSI</name>
<dbReference type="STRING" id="2711.A0A067GTA4"/>
<dbReference type="eggNOG" id="KOG1187">
    <property type="taxonomic scope" value="Eukaryota"/>
</dbReference>
<evidence type="ECO:0000256" key="5">
    <source>
        <dbReference type="ARBA" id="ARBA00022840"/>
    </source>
</evidence>
<evidence type="ECO:0000256" key="6">
    <source>
        <dbReference type="PROSITE-ProRule" id="PRU10141"/>
    </source>
</evidence>
<dbReference type="GO" id="GO:0005524">
    <property type="term" value="F:ATP binding"/>
    <property type="evidence" value="ECO:0007669"/>
    <property type="project" value="UniProtKB-UniRule"/>
</dbReference>
<evidence type="ECO:0000256" key="2">
    <source>
        <dbReference type="ARBA" id="ARBA00022679"/>
    </source>
</evidence>